<name>A0ABQ6YY38_9ENTE</name>
<comment type="caution">
    <text evidence="1">The sequence shown here is derived from an EMBL/GenBank/DDBJ whole genome shotgun (WGS) entry which is preliminary data.</text>
</comment>
<protein>
    <recommendedName>
        <fullName evidence="3">Tetratricopeptide repeat protein</fullName>
    </recommendedName>
</protein>
<dbReference type="RefSeq" id="WP_161902743.1">
    <property type="nucleotide sequence ID" value="NZ_MAEL01000049.1"/>
</dbReference>
<evidence type="ECO:0000313" key="2">
    <source>
        <dbReference type="Proteomes" id="UP000782705"/>
    </source>
</evidence>
<dbReference type="EMBL" id="MAEL01000049">
    <property type="protein sequence ID" value="KAF1302570.1"/>
    <property type="molecule type" value="Genomic_DNA"/>
</dbReference>
<accession>A0ABQ6YY38</accession>
<dbReference type="Proteomes" id="UP000782705">
    <property type="component" value="Unassembled WGS sequence"/>
</dbReference>
<keyword evidence="2" id="KW-1185">Reference proteome</keyword>
<sequence length="132" mass="15174">MFGFFKKKESKAVVSEEEPLTEEQKLVLQQQITEKQAQLAEADLAMEVQAKLHEELGLIYAELNDEQAITELEKSLELKLTMGDGYKKLMSLYNQKRAEAARNGDDAGIEKYMNKMDDMRQIAKKLMISREN</sequence>
<evidence type="ECO:0008006" key="3">
    <source>
        <dbReference type="Google" id="ProtNLM"/>
    </source>
</evidence>
<reference evidence="1 2" key="1">
    <citation type="submission" date="2016-06" db="EMBL/GenBank/DDBJ databases">
        <title>Four novel species of enterococci isolated from chicken manure.</title>
        <authorList>
            <person name="Van Tyne D."/>
        </authorList>
    </citation>
    <scope>NUCLEOTIDE SEQUENCE [LARGE SCALE GENOMIC DNA]</scope>
    <source>
        <strain evidence="1 2">CU12B</strain>
    </source>
</reference>
<evidence type="ECO:0000313" key="1">
    <source>
        <dbReference type="EMBL" id="KAF1302570.1"/>
    </source>
</evidence>
<gene>
    <name evidence="1" type="ORF">BAU17_02460</name>
</gene>
<organism evidence="1 2">
    <name type="scientific">Candidatus Enterococcus willemsii</name>
    <dbReference type="NCBI Taxonomy" id="1857215"/>
    <lineage>
        <taxon>Bacteria</taxon>
        <taxon>Bacillati</taxon>
        <taxon>Bacillota</taxon>
        <taxon>Bacilli</taxon>
        <taxon>Lactobacillales</taxon>
        <taxon>Enterococcaceae</taxon>
        <taxon>Enterococcus</taxon>
    </lineage>
</organism>
<proteinExistence type="predicted"/>